<reference evidence="1" key="1">
    <citation type="submission" date="2021-02" db="EMBL/GenBank/DDBJ databases">
        <authorList>
            <person name="Nieuwenhuis M."/>
            <person name="Van De Peppel L.J.J."/>
        </authorList>
    </citation>
    <scope>NUCLEOTIDE SEQUENCE</scope>
    <source>
        <strain evidence="1">D49</strain>
    </source>
</reference>
<organism evidence="1 2">
    <name type="scientific">Sphagnurus paluster</name>
    <dbReference type="NCBI Taxonomy" id="117069"/>
    <lineage>
        <taxon>Eukaryota</taxon>
        <taxon>Fungi</taxon>
        <taxon>Dikarya</taxon>
        <taxon>Basidiomycota</taxon>
        <taxon>Agaricomycotina</taxon>
        <taxon>Agaricomycetes</taxon>
        <taxon>Agaricomycetidae</taxon>
        <taxon>Agaricales</taxon>
        <taxon>Tricholomatineae</taxon>
        <taxon>Lyophyllaceae</taxon>
        <taxon>Sphagnurus</taxon>
    </lineage>
</organism>
<dbReference type="Proteomes" id="UP000717328">
    <property type="component" value="Unassembled WGS sequence"/>
</dbReference>
<comment type="caution">
    <text evidence="1">The sequence shown here is derived from an EMBL/GenBank/DDBJ whole genome shotgun (WGS) entry which is preliminary data.</text>
</comment>
<reference evidence="1" key="2">
    <citation type="submission" date="2021-10" db="EMBL/GenBank/DDBJ databases">
        <title>Phylogenomics reveals ancestral predisposition of the termite-cultivated fungus Termitomyces towards a domesticated lifestyle.</title>
        <authorList>
            <person name="Auxier B."/>
            <person name="Grum-Grzhimaylo A."/>
            <person name="Cardenas M.E."/>
            <person name="Lodge J.D."/>
            <person name="Laessoe T."/>
            <person name="Pedersen O."/>
            <person name="Smith M.E."/>
            <person name="Kuyper T.W."/>
            <person name="Franco-Molano E.A."/>
            <person name="Baroni T.J."/>
            <person name="Aanen D.K."/>
        </authorList>
    </citation>
    <scope>NUCLEOTIDE SEQUENCE</scope>
    <source>
        <strain evidence="1">D49</strain>
    </source>
</reference>
<evidence type="ECO:0000313" key="1">
    <source>
        <dbReference type="EMBL" id="KAG5653102.1"/>
    </source>
</evidence>
<accession>A0A9P7GLY2</accession>
<proteinExistence type="predicted"/>
<gene>
    <name evidence="1" type="ORF">H0H81_002327</name>
</gene>
<dbReference type="EMBL" id="JABCKI010000075">
    <property type="protein sequence ID" value="KAG5653102.1"/>
    <property type="molecule type" value="Genomic_DNA"/>
</dbReference>
<sequence length="128" mass="14259">MRHWLTAFQTSWEGITTAGNPIPNIHNTSDLDTWAQHLEDAMITATKASMPKRRTPPTKPAPWWNSDCQEAAQALRHAAISNDNAPSTANLANALRQSIREAKRSWATDTITNSKHADIWDIAKWSTG</sequence>
<keyword evidence="2" id="KW-1185">Reference proteome</keyword>
<protein>
    <submittedName>
        <fullName evidence="1">Uncharacterized protein</fullName>
    </submittedName>
</protein>
<evidence type="ECO:0000313" key="2">
    <source>
        <dbReference type="Proteomes" id="UP000717328"/>
    </source>
</evidence>
<name>A0A9P7GLY2_9AGAR</name>
<dbReference type="OrthoDB" id="412006at2759"/>
<dbReference type="AlphaFoldDB" id="A0A9P7GLY2"/>